<dbReference type="SUPFAM" id="SSF48371">
    <property type="entry name" value="ARM repeat"/>
    <property type="match status" value="1"/>
</dbReference>
<dbReference type="Proteomes" id="UP000198833">
    <property type="component" value="Unassembled WGS sequence"/>
</dbReference>
<accession>A0A1H9BSY4</accession>
<keyword evidence="1" id="KW-0812">Transmembrane</keyword>
<dbReference type="STRING" id="89093.SAMN04488558_10389"/>
<proteinExistence type="predicted"/>
<keyword evidence="1" id="KW-1133">Transmembrane helix</keyword>
<keyword evidence="1" id="KW-0472">Membrane</keyword>
<keyword evidence="3" id="KW-1185">Reference proteome</keyword>
<dbReference type="InterPro" id="IPR016024">
    <property type="entry name" value="ARM-type_fold"/>
</dbReference>
<organism evidence="2 3">
    <name type="scientific">Ignavigranum ruoffiae</name>
    <dbReference type="NCBI Taxonomy" id="89093"/>
    <lineage>
        <taxon>Bacteria</taxon>
        <taxon>Bacillati</taxon>
        <taxon>Bacillota</taxon>
        <taxon>Bacilli</taxon>
        <taxon>Lactobacillales</taxon>
        <taxon>Aerococcaceae</taxon>
        <taxon>Ignavigranum</taxon>
    </lineage>
</organism>
<evidence type="ECO:0000256" key="1">
    <source>
        <dbReference type="SAM" id="Phobius"/>
    </source>
</evidence>
<sequence length="717" mass="77317">MTDLGQAYVQIIPSARGIKGSITQALGPESAMAGAFAGTKIGTKMISALTGIISTAAIGKAISDSITEGAALEQSIGGIETLFKGHADKVKTYADEAYKTAGLSANSYMENVTSFSASLLQSLGGDTSKAADVANMAMIDMADNANKMGTSIESIQDAYQGFAKQNYTMLDNLKLGYGGTKSEMERLLADAEKLTGVKYDINNLSDVYNAIHAIQGKLEITGATADEAEKTFSGSLAAMKASYKNVLGKLALGEDIKPSLKALAETTSTFLLDNFFPMVGNILKGLPTLFVGLYQEFVPRLMELGGKLIEGISQGLTTGLPKFLESFSTVFSNVLTWITSNLPMLLEMGVQILTNIANGILQALPLLITIAGQLIVQFVQFMMTNIPVILQAGADLILNLVTGIIQNLPAIGESAINVVSSFIDVILSNYPQYLSSGRNIITNLINGIISLIPSLIATAASLAVQFIAMILSHIPQIISAGIEIIASLIEGITGQISSVLDIFTKLGSDIISSVQNINLWDAGSAIMNSLLNGLKSAWENVKGFFSRVTSSIPKLKGPLPYDKRMLIPNGKAIMTGLYKGLNENFRYVKESVSSMAGAISKELTDNIDLNKFNLDHLKTLKIKPIIDNGSLDLNNVKKEFDTNAYFGTQLTPNSFYSNRDKNTDEYLESIINKLTTIVNKDSDLYMDSKKVSREIDEPLRRYQQIQDRTNKRILGAW</sequence>
<feature type="transmembrane region" description="Helical" evidence="1">
    <location>
        <begin position="448"/>
        <end position="471"/>
    </location>
</feature>
<reference evidence="2" key="1">
    <citation type="submission" date="2016-10" db="EMBL/GenBank/DDBJ databases">
        <authorList>
            <person name="de Groot N.N."/>
        </authorList>
    </citation>
    <scope>NUCLEOTIDE SEQUENCE [LARGE SCALE GENOMIC DNA]</scope>
    <source>
        <strain evidence="2">DSM 15695</strain>
    </source>
</reference>
<dbReference type="OrthoDB" id="2138465at2"/>
<protein>
    <submittedName>
        <fullName evidence="2">Phage-related protein</fullName>
    </submittedName>
</protein>
<evidence type="ECO:0000313" key="2">
    <source>
        <dbReference type="EMBL" id="SEP91959.1"/>
    </source>
</evidence>
<evidence type="ECO:0000313" key="3">
    <source>
        <dbReference type="Proteomes" id="UP000198833"/>
    </source>
</evidence>
<name>A0A1H9BSY4_9LACT</name>
<gene>
    <name evidence="2" type="ORF">SAMN04488558_10389</name>
</gene>
<dbReference type="AlphaFoldDB" id="A0A1H9BSY4"/>
<dbReference type="EMBL" id="FOEN01000003">
    <property type="protein sequence ID" value="SEP91959.1"/>
    <property type="molecule type" value="Genomic_DNA"/>
</dbReference>